<protein>
    <submittedName>
        <fullName evidence="1">Uncharacterized protein</fullName>
    </submittedName>
</protein>
<dbReference type="PROSITE" id="PS51257">
    <property type="entry name" value="PROKAR_LIPOPROTEIN"/>
    <property type="match status" value="1"/>
</dbReference>
<evidence type="ECO:0000313" key="2">
    <source>
        <dbReference type="Proteomes" id="UP000649955"/>
    </source>
</evidence>
<keyword evidence="2" id="KW-1185">Reference proteome</keyword>
<gene>
    <name evidence="1" type="ORF">GCM10017567_23680</name>
</gene>
<evidence type="ECO:0000313" key="1">
    <source>
        <dbReference type="EMBL" id="GHG06678.1"/>
    </source>
</evidence>
<dbReference type="EMBL" id="BNAW01000007">
    <property type="protein sequence ID" value="GHG06678.1"/>
    <property type="molecule type" value="Genomic_DNA"/>
</dbReference>
<proteinExistence type="predicted"/>
<sequence length="54" mass="5458">MARVLAPVTFTALLGAGPQLPWLVLAGSCMLVVVVLAGLKAVPEPAATRETADA</sequence>
<reference evidence="2" key="1">
    <citation type="journal article" date="2019" name="Int. J. Syst. Evol. Microbiol.">
        <title>The Global Catalogue of Microorganisms (GCM) 10K type strain sequencing project: providing services to taxonomists for standard genome sequencing and annotation.</title>
        <authorList>
            <consortium name="The Broad Institute Genomics Platform"/>
            <consortium name="The Broad Institute Genome Sequencing Center for Infectious Disease"/>
            <person name="Wu L."/>
            <person name="Ma J."/>
        </authorList>
    </citation>
    <scope>NUCLEOTIDE SEQUENCE [LARGE SCALE GENOMIC DNA]</scope>
    <source>
        <strain evidence="2">CGMCC 4.7680</strain>
    </source>
</reference>
<dbReference type="Proteomes" id="UP000649955">
    <property type="component" value="Unassembled WGS sequence"/>
</dbReference>
<name>A0ABQ3K8D2_9PSEU</name>
<comment type="caution">
    <text evidence="1">The sequence shown here is derived from an EMBL/GenBank/DDBJ whole genome shotgun (WGS) entry which is preliminary data.</text>
</comment>
<organism evidence="1 2">
    <name type="scientific">Amycolatopsis bullii</name>
    <dbReference type="NCBI Taxonomy" id="941987"/>
    <lineage>
        <taxon>Bacteria</taxon>
        <taxon>Bacillati</taxon>
        <taxon>Actinomycetota</taxon>
        <taxon>Actinomycetes</taxon>
        <taxon>Pseudonocardiales</taxon>
        <taxon>Pseudonocardiaceae</taxon>
        <taxon>Amycolatopsis</taxon>
    </lineage>
</organism>
<accession>A0ABQ3K8D2</accession>